<proteinExistence type="predicted"/>
<evidence type="ECO:0000313" key="2">
    <source>
        <dbReference type="EMBL" id="KUK85558.1"/>
    </source>
</evidence>
<keyword evidence="1" id="KW-1133">Transmembrane helix</keyword>
<feature type="transmembrane region" description="Helical" evidence="1">
    <location>
        <begin position="21"/>
        <end position="38"/>
    </location>
</feature>
<dbReference type="InterPro" id="IPR036249">
    <property type="entry name" value="Thioredoxin-like_sf"/>
</dbReference>
<dbReference type="Proteomes" id="UP000053467">
    <property type="component" value="Unassembled WGS sequence"/>
</dbReference>
<keyword evidence="1" id="KW-0472">Membrane</keyword>
<dbReference type="AlphaFoldDB" id="A0A101HZP2"/>
<feature type="transmembrane region" description="Helical" evidence="1">
    <location>
        <begin position="405"/>
        <end position="424"/>
    </location>
</feature>
<dbReference type="SUPFAM" id="SSF52833">
    <property type="entry name" value="Thioredoxin-like"/>
    <property type="match status" value="1"/>
</dbReference>
<name>A0A101HZP2_UNCT6</name>
<dbReference type="EMBL" id="LGGX01000058">
    <property type="protein sequence ID" value="KUK85558.1"/>
    <property type="molecule type" value="Genomic_DNA"/>
</dbReference>
<feature type="transmembrane region" description="Helical" evidence="1">
    <location>
        <begin position="226"/>
        <end position="244"/>
    </location>
</feature>
<dbReference type="Gene3D" id="3.40.30.10">
    <property type="entry name" value="Glutaredoxin"/>
    <property type="match status" value="1"/>
</dbReference>
<organism evidence="2 3">
    <name type="scientific">candidate division TA06 bacterium 34_109</name>
    <dbReference type="NCBI Taxonomy" id="1635277"/>
    <lineage>
        <taxon>Bacteria</taxon>
        <taxon>Bacteria division TA06</taxon>
    </lineage>
</organism>
<accession>A0A101HZP2</accession>
<feature type="transmembrane region" description="Helical" evidence="1">
    <location>
        <begin position="264"/>
        <end position="285"/>
    </location>
</feature>
<feature type="transmembrane region" description="Helical" evidence="1">
    <location>
        <begin position="200"/>
        <end position="219"/>
    </location>
</feature>
<evidence type="ECO:0000313" key="3">
    <source>
        <dbReference type="Proteomes" id="UP000053467"/>
    </source>
</evidence>
<gene>
    <name evidence="2" type="ORF">XE03_1992</name>
</gene>
<feature type="transmembrane region" description="Helical" evidence="1">
    <location>
        <begin position="365"/>
        <end position="385"/>
    </location>
</feature>
<sequence>MLRIFQDGSSLLFCLKNNRRIIINLLLIALFISLLFISPNRLVLSAFSQEVKTDDEVISHSSTQQPIYIADFYEPGCQECERVARLLEQVIFEYPQVEIRKFDISTPEGVTLAEQLGELYGVSEYDRLLVPMLYIGDNYLLREQITYESLISAIDEIKGVEFPPPWERVKEDQDSVQQRLIERFQSFGIGAVAISGLIDGINPCAFATIIFFISYLALIKRTGRELLLVGGVFTLAVFLTYFLVGAGALRVVTSLSFLPLARKIFIFVTAAIGIILGTLSLLDYLKYKRTGQTSDATLQLPPRIKELIHSTIRKNVKISSFAIMAGVTGFLVSILELACTGQIYLPTLIFISQVPELRANALLYLLFYNFMFVVPLILVFLFTYWGTSSQQWAELTKKNYGKVKMAMTILFFGLAILLIMTGFLF</sequence>
<reference evidence="3" key="1">
    <citation type="journal article" date="2015" name="MBio">
        <title>Genome-Resolved Metagenomic Analysis Reveals Roles for Candidate Phyla and Other Microbial Community Members in Biogeochemical Transformations in Oil Reservoirs.</title>
        <authorList>
            <person name="Hu P."/>
            <person name="Tom L."/>
            <person name="Singh A."/>
            <person name="Thomas B.C."/>
            <person name="Baker B.J."/>
            <person name="Piceno Y.M."/>
            <person name="Andersen G.L."/>
            <person name="Banfield J.F."/>
        </authorList>
    </citation>
    <scope>NUCLEOTIDE SEQUENCE [LARGE SCALE GENOMIC DNA]</scope>
</reference>
<keyword evidence="1" id="KW-0812">Transmembrane</keyword>
<comment type="caution">
    <text evidence="2">The sequence shown here is derived from an EMBL/GenBank/DDBJ whole genome shotgun (WGS) entry which is preliminary data.</text>
</comment>
<evidence type="ECO:0000256" key="1">
    <source>
        <dbReference type="SAM" id="Phobius"/>
    </source>
</evidence>
<feature type="transmembrane region" description="Helical" evidence="1">
    <location>
        <begin position="321"/>
        <end position="345"/>
    </location>
</feature>
<protein>
    <submittedName>
        <fullName evidence="2">Putative membrane protein</fullName>
    </submittedName>
</protein>